<proteinExistence type="predicted"/>
<evidence type="ECO:0000313" key="2">
    <source>
        <dbReference type="Proteomes" id="UP000037505"/>
    </source>
</evidence>
<dbReference type="RefSeq" id="XP_015406217.1">
    <property type="nucleotide sequence ID" value="XM_015551624.1"/>
</dbReference>
<accession>A0A0L1J0K2</accession>
<organism evidence="1 2">
    <name type="scientific">Aspergillus nomiae NRRL (strain ATCC 15546 / NRRL 13137 / CBS 260.88 / M93)</name>
    <dbReference type="NCBI Taxonomy" id="1509407"/>
    <lineage>
        <taxon>Eukaryota</taxon>
        <taxon>Fungi</taxon>
        <taxon>Dikarya</taxon>
        <taxon>Ascomycota</taxon>
        <taxon>Pezizomycotina</taxon>
        <taxon>Eurotiomycetes</taxon>
        <taxon>Eurotiomycetidae</taxon>
        <taxon>Eurotiales</taxon>
        <taxon>Aspergillaceae</taxon>
        <taxon>Aspergillus</taxon>
        <taxon>Aspergillus subgen. Circumdati</taxon>
    </lineage>
</organism>
<protein>
    <submittedName>
        <fullName evidence="1">Uncharacterized protein</fullName>
    </submittedName>
</protein>
<dbReference type="GeneID" id="26808172"/>
<comment type="caution">
    <text evidence="1">The sequence shown here is derived from an EMBL/GenBank/DDBJ whole genome shotgun (WGS) entry which is preliminary data.</text>
</comment>
<sequence>MPAKRIPRAPFVSSAEVTVGSLITSIKEPKLGAQGCPWPLGRIEDYAVRSVPDMYAVTQPTKEPGLSASVSRLFKKPSDSSVGSNDMPPTGGKIYTLKNPRELFHNLKGEKGVRKWLQQRIADKVDVYLLEGLATLEGSSSVCYMNSENSYPAQGELICAIRVLKVVFKPFRTKRIEYARLEKDSSWLVFSDGKPLHPPAAEWVELTSNGKASSLGSRKHQAVGNNGHAGVCTFDEDRIEQIRGPRDEVSWFSDDS</sequence>
<keyword evidence="2" id="KW-1185">Reference proteome</keyword>
<dbReference type="Proteomes" id="UP000037505">
    <property type="component" value="Unassembled WGS sequence"/>
</dbReference>
<dbReference type="OrthoDB" id="5410365at2759"/>
<name>A0A0L1J0K2_ASPN3</name>
<evidence type="ECO:0000313" key="1">
    <source>
        <dbReference type="EMBL" id="KNG85294.1"/>
    </source>
</evidence>
<dbReference type="AlphaFoldDB" id="A0A0L1J0K2"/>
<reference evidence="1 2" key="1">
    <citation type="submission" date="2014-06" db="EMBL/GenBank/DDBJ databases">
        <title>The Genome of the Aflatoxigenic Filamentous Fungus Aspergillus nomius.</title>
        <authorList>
            <person name="Moore M.G."/>
            <person name="Shannon B.M."/>
            <person name="Brian M.M."/>
        </authorList>
    </citation>
    <scope>NUCLEOTIDE SEQUENCE [LARGE SCALE GENOMIC DNA]</scope>
    <source>
        <strain evidence="1 2">NRRL 13137</strain>
    </source>
</reference>
<gene>
    <name evidence="1" type="ORF">ANOM_006368</name>
</gene>
<dbReference type="EMBL" id="JNOM01000164">
    <property type="protein sequence ID" value="KNG85294.1"/>
    <property type="molecule type" value="Genomic_DNA"/>
</dbReference>